<comment type="function">
    <text evidence="7">RNA-binding component of the eukaryotic translation initiation factor 3 (eIF-3) complex, which is involved in protein synthesis of a specialized repertoire of mRNAs and, together with other initiation factors, stimulates binding of mRNA and methionyl-tRNAi to the 40S ribosome. The eIF-3 complex specifically targets and initiates translation of a subset of mRNAs involved in cell proliferation.</text>
</comment>
<evidence type="ECO:0000256" key="5">
    <source>
        <dbReference type="ARBA" id="ARBA00022917"/>
    </source>
</evidence>
<dbReference type="Gene3D" id="1.25.40.860">
    <property type="match status" value="1"/>
</dbReference>
<dbReference type="GO" id="GO:0033290">
    <property type="term" value="C:eukaryotic 48S preinitiation complex"/>
    <property type="evidence" value="ECO:0007669"/>
    <property type="project" value="UniProtKB-UniRule"/>
</dbReference>
<evidence type="ECO:0000256" key="2">
    <source>
        <dbReference type="ARBA" id="ARBA00022490"/>
    </source>
</evidence>
<dbReference type="InterPro" id="IPR000717">
    <property type="entry name" value="PCI_dom"/>
</dbReference>
<evidence type="ECO:0000256" key="8">
    <source>
        <dbReference type="SAM" id="MobiDB-lite"/>
    </source>
</evidence>
<evidence type="ECO:0000256" key="6">
    <source>
        <dbReference type="ARBA" id="ARBA00023054"/>
    </source>
</evidence>
<feature type="region of interest" description="Disordered" evidence="8">
    <location>
        <begin position="827"/>
        <end position="983"/>
    </location>
</feature>
<feature type="coiled-coil region" evidence="7">
    <location>
        <begin position="584"/>
        <end position="692"/>
    </location>
</feature>
<evidence type="ECO:0000259" key="9">
    <source>
        <dbReference type="PROSITE" id="PS50250"/>
    </source>
</evidence>
<dbReference type="eggNOG" id="KOG2072">
    <property type="taxonomic scope" value="Eukaryota"/>
</dbReference>
<dbReference type="Pfam" id="PF01399">
    <property type="entry name" value="PCI"/>
    <property type="match status" value="1"/>
</dbReference>
<dbReference type="GO" id="GO:0071541">
    <property type="term" value="C:eukaryotic translation initiation factor 3 complex, eIF3m"/>
    <property type="evidence" value="ECO:0007669"/>
    <property type="project" value="TreeGrafter"/>
</dbReference>
<dbReference type="OrthoDB" id="18884at2759"/>
<dbReference type="Pfam" id="PF22591">
    <property type="entry name" value="eIF3a_PCI_TPR-like"/>
    <property type="match status" value="1"/>
</dbReference>
<dbReference type="PANTHER" id="PTHR14005:SF0">
    <property type="entry name" value="EUKARYOTIC TRANSLATION INITIATION FACTOR 3 SUBUNIT A"/>
    <property type="match status" value="1"/>
</dbReference>
<keyword evidence="3 7" id="KW-0396">Initiation factor</keyword>
<feature type="compositionally biased region" description="Low complexity" evidence="8">
    <location>
        <begin position="903"/>
        <end position="916"/>
    </location>
</feature>
<dbReference type="VEuPathDB" id="FungiDB:BDEG_23548"/>
<dbReference type="GO" id="GO:0016282">
    <property type="term" value="C:eukaryotic 43S preinitiation complex"/>
    <property type="evidence" value="ECO:0007669"/>
    <property type="project" value="UniProtKB-UniRule"/>
</dbReference>
<keyword evidence="5 7" id="KW-0648">Protein biosynthesis</keyword>
<dbReference type="Proteomes" id="UP000077115">
    <property type="component" value="Unassembled WGS sequence"/>
</dbReference>
<keyword evidence="2 7" id="KW-0963">Cytoplasm</keyword>
<dbReference type="GO" id="GO:0003743">
    <property type="term" value="F:translation initiation factor activity"/>
    <property type="evidence" value="ECO:0007669"/>
    <property type="project" value="UniProtKB-UniRule"/>
</dbReference>
<comment type="subcellular location">
    <subcellularLocation>
        <location evidence="1 7">Cytoplasm</location>
    </subcellularLocation>
</comment>
<evidence type="ECO:0000256" key="3">
    <source>
        <dbReference type="ARBA" id="ARBA00022540"/>
    </source>
</evidence>
<protein>
    <recommendedName>
        <fullName evidence="7">Eukaryotic translation initiation factor 3 subunit A</fullName>
        <shortName evidence="7">eIF3a</shortName>
    </recommendedName>
    <alternativeName>
        <fullName evidence="7">Eukaryotic translation initiation factor 3 110 kDa subunit homolog</fullName>
        <shortName evidence="7">eIF3 p110</shortName>
    </alternativeName>
    <alternativeName>
        <fullName evidence="7">Translation initiation factor eIF3, p110 subunit homolog</fullName>
    </alternativeName>
</protein>
<gene>
    <name evidence="7" type="primary">TIF32</name>
    <name evidence="10" type="ORF">BDEG_23548</name>
</gene>
<dbReference type="EMBL" id="DS022303">
    <property type="protein sequence ID" value="OAJ39720.1"/>
    <property type="molecule type" value="Genomic_DNA"/>
</dbReference>
<dbReference type="GO" id="GO:0001732">
    <property type="term" value="P:formation of cytoplasmic translation initiation complex"/>
    <property type="evidence" value="ECO:0007669"/>
    <property type="project" value="UniProtKB-UniRule"/>
</dbReference>
<evidence type="ECO:0000256" key="4">
    <source>
        <dbReference type="ARBA" id="ARBA00022884"/>
    </source>
</evidence>
<keyword evidence="4 7" id="KW-0694">RNA-binding</keyword>
<evidence type="ECO:0000313" key="10">
    <source>
        <dbReference type="EMBL" id="OAJ39720.1"/>
    </source>
</evidence>
<dbReference type="GO" id="GO:0043614">
    <property type="term" value="C:multi-eIF complex"/>
    <property type="evidence" value="ECO:0007669"/>
    <property type="project" value="TreeGrafter"/>
</dbReference>
<evidence type="ECO:0000256" key="7">
    <source>
        <dbReference type="HAMAP-Rule" id="MF_03000"/>
    </source>
</evidence>
<organism evidence="10 11">
    <name type="scientific">Batrachochytrium dendrobatidis (strain JEL423)</name>
    <dbReference type="NCBI Taxonomy" id="403673"/>
    <lineage>
        <taxon>Eukaryota</taxon>
        <taxon>Fungi</taxon>
        <taxon>Fungi incertae sedis</taxon>
        <taxon>Chytridiomycota</taxon>
        <taxon>Chytridiomycota incertae sedis</taxon>
        <taxon>Chytridiomycetes</taxon>
        <taxon>Rhizophydiales</taxon>
        <taxon>Rhizophydiales incertae sedis</taxon>
        <taxon>Batrachochytrium</taxon>
    </lineage>
</organism>
<dbReference type="InterPro" id="IPR027512">
    <property type="entry name" value="EIF3A"/>
</dbReference>
<dbReference type="GO" id="GO:0003729">
    <property type="term" value="F:mRNA binding"/>
    <property type="evidence" value="ECO:0007669"/>
    <property type="project" value="TreeGrafter"/>
</dbReference>
<dbReference type="GO" id="GO:0002188">
    <property type="term" value="P:translation reinitiation"/>
    <property type="evidence" value="ECO:0007669"/>
    <property type="project" value="TreeGrafter"/>
</dbReference>
<accession>A0A177WJT0</accession>
<dbReference type="HAMAP" id="MF_03000">
    <property type="entry name" value="eIF3a"/>
    <property type="match status" value="1"/>
</dbReference>
<feature type="compositionally biased region" description="Basic and acidic residues" evidence="8">
    <location>
        <begin position="827"/>
        <end position="875"/>
    </location>
</feature>
<dbReference type="GO" id="GO:0071540">
    <property type="term" value="C:eukaryotic translation initiation factor 3 complex, eIF3e"/>
    <property type="evidence" value="ECO:0007669"/>
    <property type="project" value="TreeGrafter"/>
</dbReference>
<evidence type="ECO:0000256" key="1">
    <source>
        <dbReference type="ARBA" id="ARBA00004496"/>
    </source>
</evidence>
<dbReference type="Gene3D" id="4.10.860.10">
    <property type="entry name" value="UVR domain"/>
    <property type="match status" value="1"/>
</dbReference>
<reference evidence="10 11" key="2">
    <citation type="submission" date="2016-05" db="EMBL/GenBank/DDBJ databases">
        <title>Lineage-specific infection strategies underlie the spectrum of fungal disease in amphibians.</title>
        <authorList>
            <person name="Cuomo C.A."/>
            <person name="Farrer R.A."/>
            <person name="James T."/>
            <person name="Longcore J."/>
            <person name="Birren B."/>
        </authorList>
    </citation>
    <scope>NUCLEOTIDE SEQUENCE [LARGE SCALE GENOMIC DNA]</scope>
    <source>
        <strain evidence="10 11">JEL423</strain>
    </source>
</reference>
<evidence type="ECO:0000313" key="11">
    <source>
        <dbReference type="Proteomes" id="UP000077115"/>
    </source>
</evidence>
<comment type="similarity">
    <text evidence="7">Belongs to the eIF-3 subunit A family.</text>
</comment>
<dbReference type="PROSITE" id="PS50250">
    <property type="entry name" value="PCI"/>
    <property type="match status" value="1"/>
</dbReference>
<sequence length="1000" mass="114808">MAPFYQKPENAIKRAEELVAVNQHSAALNLLHEVILSKRARSTSIQVLEPIVIKFIEFAVILGKGKVVREALYQYKNIVQNTTVVTIEHVIKRYLELAEEQLAQAQQKAEKINLDVVDDLEAFETPESILMSTVSTDDTKDRTDRAVVTPWLRFLWEAYRTSLDTLRNNARLEMLYQYVANQAFAFCLKYSRKTEFRRLCDILRQHLSSATKYQSHDHSIDLNDPETLQRHLDTRFVQLNAAAELEHWQEGFRSIEDIHHLLEVSKNAPKSYMMANYYEKLARIFMVGENYLFHSAALSKFYSIMRQNKNLPQEEHERLASLVLVSVLSIPIIVLSGSRTAEADESKQRTQRLMTLLRVTQLPTRESLLKEALGKNVFPLVRPEIKHLYKSLEVDFHPLSICKKIAPSIAYFSENAEFSRYAKLLHQVVLTRLLQQLSQVYSIIKIDHVVQLASLPAPYNFDAHAIERFVMNGCKRGELTIRVDHKTKTLSFDAGFFASTSESSSEGPRLHQIMLPGERVRLHLTCFAKRLHSVMGFVDPSITKQKTAFKIKSFQNAAAHLEEERSAVSVRRALVFKKKEMRDADAASKKQEALALRAQRLQQEQAAEKIRLEEEFKRREIERMEEVRRDIQRQEAQKLAEQLASELREKNVNFKEEDLSNMDTNKLVMLQISQLDKERRELMLKIKAVHRRIDHTERAMRLEEIPLLEKDYKKQDEMDRLAFDNGHAARLEAAKAKYACDKKQKTSVLRMMDDYTCYLNDLKSRQKEEFAVLQEQAAAKLKAAKAKRVKELRARHEADKIRRANEEAERIKREEEELLEAERAKQNAIKAEEEKAKAEEYRRKADEIANKQRERELEVEQKRLRVAEEPRRKPVEAFNSSWRPRPAAVEPSKSVESSDKYVSPAARAALSGASTARPFEQSGFNSSRPGPGSHASDNRSGAFAANTSSRPAFGNSSSAGPRRDPSGFTPPPTFSKNNDGLSVTERLAQRKAAANSRSKN</sequence>
<feature type="domain" description="PCI" evidence="9">
    <location>
        <begin position="316"/>
        <end position="497"/>
    </location>
</feature>
<dbReference type="STRING" id="403673.A0A177WJT0"/>
<keyword evidence="6 7" id="KW-0175">Coiled coil</keyword>
<feature type="compositionally biased region" description="Polar residues" evidence="8">
    <location>
        <begin position="945"/>
        <end position="959"/>
    </location>
</feature>
<comment type="subunit">
    <text evidence="7">Component of the eukaryotic translation initiation factor 3 (eIF-3) complex.</text>
</comment>
<dbReference type="FunFam" id="1.25.40.860:FF:000003">
    <property type="entry name" value="Eukaryotic translation initiation factor 3 subunit A"/>
    <property type="match status" value="1"/>
</dbReference>
<name>A0A177WJT0_BATDL</name>
<dbReference type="SMART" id="SM00088">
    <property type="entry name" value="PINT"/>
    <property type="match status" value="1"/>
</dbReference>
<dbReference type="FunFam" id="4.10.860.10:FF:000001">
    <property type="entry name" value="Eukaryotic translation initiation factor 3 subunit A"/>
    <property type="match status" value="1"/>
</dbReference>
<reference evidence="10 11" key="1">
    <citation type="submission" date="2006-10" db="EMBL/GenBank/DDBJ databases">
        <title>The Genome Sequence of Batrachochytrium dendrobatidis JEL423.</title>
        <authorList>
            <consortium name="The Broad Institute Genome Sequencing Platform"/>
            <person name="Birren B."/>
            <person name="Lander E."/>
            <person name="Galagan J."/>
            <person name="Cuomo C."/>
            <person name="Devon K."/>
            <person name="Jaffe D."/>
            <person name="Butler J."/>
            <person name="Alvarez P."/>
            <person name="Gnerre S."/>
            <person name="Grabherr M."/>
            <person name="Kleber M."/>
            <person name="Mauceli E."/>
            <person name="Brockman W."/>
            <person name="Young S."/>
            <person name="LaButti K."/>
            <person name="Sykes S."/>
            <person name="DeCaprio D."/>
            <person name="Crawford M."/>
            <person name="Koehrsen M."/>
            <person name="Engels R."/>
            <person name="Montgomery P."/>
            <person name="Pearson M."/>
            <person name="Howarth C."/>
            <person name="Larson L."/>
            <person name="White J."/>
            <person name="O'Leary S."/>
            <person name="Kodira C."/>
            <person name="Zeng Q."/>
            <person name="Yandava C."/>
            <person name="Alvarado L."/>
            <person name="Longcore J."/>
            <person name="James T."/>
        </authorList>
    </citation>
    <scope>NUCLEOTIDE SEQUENCE [LARGE SCALE GENOMIC DNA]</scope>
    <source>
        <strain evidence="10 11">JEL423</strain>
    </source>
</reference>
<proteinExistence type="inferred from homology"/>
<dbReference type="InterPro" id="IPR054711">
    <property type="entry name" value="eIF3a_PCI_TPR-like"/>
</dbReference>
<dbReference type="AlphaFoldDB" id="A0A177WJT0"/>
<dbReference type="PANTHER" id="PTHR14005">
    <property type="entry name" value="EUKARYOTIC TRANSLATION INITIATION FACTOR 3, THETA SUBUNIT"/>
    <property type="match status" value="1"/>
</dbReference>